<dbReference type="AlphaFoldDB" id="A0A395HVH9"/>
<accession>A0A395HVH9</accession>
<dbReference type="VEuPathDB" id="FungiDB:BO97DRAFT_103374"/>
<reference evidence="1 2" key="1">
    <citation type="submission" date="2018-02" db="EMBL/GenBank/DDBJ databases">
        <title>The genomes of Aspergillus section Nigri reveals drivers in fungal speciation.</title>
        <authorList>
            <consortium name="DOE Joint Genome Institute"/>
            <person name="Vesth T.C."/>
            <person name="Nybo J."/>
            <person name="Theobald S."/>
            <person name="Brandl J."/>
            <person name="Frisvad J.C."/>
            <person name="Nielsen K.F."/>
            <person name="Lyhne E.K."/>
            <person name="Kogle M.E."/>
            <person name="Kuo A."/>
            <person name="Riley R."/>
            <person name="Clum A."/>
            <person name="Nolan M."/>
            <person name="Lipzen A."/>
            <person name="Salamov A."/>
            <person name="Henrissat B."/>
            <person name="Wiebenga A."/>
            <person name="De vries R.P."/>
            <person name="Grigoriev I.V."/>
            <person name="Mortensen U.H."/>
            <person name="Andersen M.R."/>
            <person name="Baker S.E."/>
        </authorList>
    </citation>
    <scope>NUCLEOTIDE SEQUENCE [LARGE SCALE GENOMIC DNA]</scope>
    <source>
        <strain evidence="1 2">CBS 101889</strain>
    </source>
</reference>
<dbReference type="GeneID" id="37194141"/>
<dbReference type="Proteomes" id="UP000248961">
    <property type="component" value="Unassembled WGS sequence"/>
</dbReference>
<keyword evidence="2" id="KW-1185">Reference proteome</keyword>
<name>A0A395HVH9_ASPHC</name>
<protein>
    <submittedName>
        <fullName evidence="1">Uncharacterized protein</fullName>
    </submittedName>
</protein>
<evidence type="ECO:0000313" key="1">
    <source>
        <dbReference type="EMBL" id="RAL11395.1"/>
    </source>
</evidence>
<dbReference type="RefSeq" id="XP_025550549.1">
    <property type="nucleotide sequence ID" value="XM_025689852.1"/>
</dbReference>
<gene>
    <name evidence="1" type="ORF">BO97DRAFT_103374</name>
</gene>
<evidence type="ECO:0000313" key="2">
    <source>
        <dbReference type="Proteomes" id="UP000248961"/>
    </source>
</evidence>
<sequence length="93" mass="10586">MPIWLVSVPLFLASRNHSELTSRTKCCHSSSNRASTGNPNHPRYQCESHQHRYRLCLKTTNSHTYTDQGTAHWAAARTLLTCSSPFPLPFLYP</sequence>
<dbReference type="EMBL" id="KZ824289">
    <property type="protein sequence ID" value="RAL11395.1"/>
    <property type="molecule type" value="Genomic_DNA"/>
</dbReference>
<organism evidence="1 2">
    <name type="scientific">Aspergillus homomorphus (strain CBS 101889)</name>
    <dbReference type="NCBI Taxonomy" id="1450537"/>
    <lineage>
        <taxon>Eukaryota</taxon>
        <taxon>Fungi</taxon>
        <taxon>Dikarya</taxon>
        <taxon>Ascomycota</taxon>
        <taxon>Pezizomycotina</taxon>
        <taxon>Eurotiomycetes</taxon>
        <taxon>Eurotiomycetidae</taxon>
        <taxon>Eurotiales</taxon>
        <taxon>Aspergillaceae</taxon>
        <taxon>Aspergillus</taxon>
        <taxon>Aspergillus subgen. Circumdati</taxon>
    </lineage>
</organism>
<proteinExistence type="predicted"/>